<evidence type="ECO:0000313" key="1">
    <source>
        <dbReference type="EMBL" id="EBA06732.1"/>
    </source>
</evidence>
<organism evidence="1 2">
    <name type="scientific">Sagittula stellata (strain ATCC 700073 / DSM 11524 / E-37)</name>
    <dbReference type="NCBI Taxonomy" id="388399"/>
    <lineage>
        <taxon>Bacteria</taxon>
        <taxon>Pseudomonadati</taxon>
        <taxon>Pseudomonadota</taxon>
        <taxon>Alphaproteobacteria</taxon>
        <taxon>Rhodobacterales</taxon>
        <taxon>Roseobacteraceae</taxon>
        <taxon>Sagittula</taxon>
    </lineage>
</organism>
<comment type="caution">
    <text evidence="1">The sequence shown here is derived from an EMBL/GenBank/DDBJ whole genome shotgun (WGS) entry which is preliminary data.</text>
</comment>
<sequence>MEDARVISELQSRSLAGQITHRARTGRAIERFGTFDHASMSSLTLTTRGH</sequence>
<dbReference type="AlphaFoldDB" id="A3K7W0"/>
<reference evidence="1 2" key="1">
    <citation type="submission" date="2006-06" db="EMBL/GenBank/DDBJ databases">
        <authorList>
            <person name="Moran M.A."/>
            <person name="Ferriera S."/>
            <person name="Johnson J."/>
            <person name="Kravitz S."/>
            <person name="Beeson K."/>
            <person name="Sutton G."/>
            <person name="Rogers Y.-H."/>
            <person name="Friedman R."/>
            <person name="Frazier M."/>
            <person name="Venter J.C."/>
        </authorList>
    </citation>
    <scope>NUCLEOTIDE SEQUENCE [LARGE SCALE GENOMIC DNA]</scope>
    <source>
        <strain evidence="1 2">E-37</strain>
    </source>
</reference>
<proteinExistence type="predicted"/>
<dbReference type="Pfam" id="PF11903">
    <property type="entry name" value="ParD_like"/>
    <property type="match status" value="1"/>
</dbReference>
<evidence type="ECO:0000313" key="2">
    <source>
        <dbReference type="Proteomes" id="UP000005713"/>
    </source>
</evidence>
<dbReference type="InterPro" id="IPR021831">
    <property type="entry name" value="ParD-like"/>
</dbReference>
<dbReference type="OrthoDB" id="5422561at2"/>
<dbReference type="RefSeq" id="WP_005861924.1">
    <property type="nucleotide sequence ID" value="NZ_AAYA01000013.1"/>
</dbReference>
<keyword evidence="2" id="KW-1185">Reference proteome</keyword>
<dbReference type="EMBL" id="AAYA01000013">
    <property type="protein sequence ID" value="EBA06732.1"/>
    <property type="molecule type" value="Genomic_DNA"/>
</dbReference>
<gene>
    <name evidence="1" type="ORF">SSE37_02555</name>
</gene>
<dbReference type="Proteomes" id="UP000005713">
    <property type="component" value="Unassembled WGS sequence"/>
</dbReference>
<name>A3K7W0_SAGS3</name>
<protein>
    <submittedName>
        <fullName evidence="1">Uncharacterized protein</fullName>
    </submittedName>
</protein>
<accession>A3K7W0</accession>